<name>C4FKI1_9AQUI</name>
<keyword evidence="1" id="KW-1133">Transmembrane helix</keyword>
<dbReference type="Proteomes" id="UP000005540">
    <property type="component" value="Unassembled WGS sequence"/>
</dbReference>
<keyword evidence="1" id="KW-0472">Membrane</keyword>
<dbReference type="AlphaFoldDB" id="C4FKI1"/>
<proteinExistence type="predicted"/>
<comment type="caution">
    <text evidence="2">The sequence shown here is derived from an EMBL/GenBank/DDBJ whole genome shotgun (WGS) entry which is preliminary data.</text>
</comment>
<keyword evidence="3" id="KW-1185">Reference proteome</keyword>
<gene>
    <name evidence="2" type="ORF">SULYE_1081</name>
</gene>
<accession>C4FKI1</accession>
<evidence type="ECO:0000313" key="3">
    <source>
        <dbReference type="Proteomes" id="UP000005540"/>
    </source>
</evidence>
<sequence length="38" mass="4485">MEIVKLLPAIFIMLIFTGLYFFVGVKFIKKWRKKGGNH</sequence>
<feature type="transmembrane region" description="Helical" evidence="1">
    <location>
        <begin position="6"/>
        <end position="28"/>
    </location>
</feature>
<keyword evidence="1" id="KW-0812">Transmembrane</keyword>
<dbReference type="EMBL" id="ABZS01000098">
    <property type="protein sequence ID" value="EEP60421.1"/>
    <property type="molecule type" value="Genomic_DNA"/>
</dbReference>
<evidence type="ECO:0000313" key="2">
    <source>
        <dbReference type="EMBL" id="EEP60421.1"/>
    </source>
</evidence>
<evidence type="ECO:0000256" key="1">
    <source>
        <dbReference type="SAM" id="Phobius"/>
    </source>
</evidence>
<organism evidence="2 3">
    <name type="scientific">Sulfurihydrogenibium yellowstonense SS-5</name>
    <dbReference type="NCBI Taxonomy" id="432331"/>
    <lineage>
        <taxon>Bacteria</taxon>
        <taxon>Pseudomonadati</taxon>
        <taxon>Aquificota</taxon>
        <taxon>Aquificia</taxon>
        <taxon>Aquificales</taxon>
        <taxon>Hydrogenothermaceae</taxon>
        <taxon>Sulfurihydrogenibium</taxon>
    </lineage>
</organism>
<protein>
    <submittedName>
        <fullName evidence="2">Uncharacterized protein</fullName>
    </submittedName>
</protein>
<reference evidence="2 3" key="1">
    <citation type="submission" date="2009-04" db="EMBL/GenBank/DDBJ databases">
        <authorList>
            <person name="Reysenbach A.-L."/>
            <person name="Heidelberg J.F."/>
            <person name="Nelson W.C."/>
        </authorList>
    </citation>
    <scope>NUCLEOTIDE SEQUENCE [LARGE SCALE GENOMIC DNA]</scope>
    <source>
        <strain evidence="2 3">SS-5</strain>
    </source>
</reference>